<reference evidence="8 9" key="1">
    <citation type="submission" date="2019-04" db="EMBL/GenBank/DDBJ databases">
        <authorList>
            <person name="Poehlein A."/>
            <person name="Bengelsdorf F.R."/>
            <person name="Duerre P."/>
            <person name="Daniel R."/>
        </authorList>
    </citation>
    <scope>NUCLEOTIDE SEQUENCE [LARGE SCALE GENOMIC DNA]</scope>
    <source>
        <strain evidence="8 9">BS-1</strain>
    </source>
</reference>
<keyword evidence="4 6" id="KW-1133">Transmembrane helix</keyword>
<feature type="transmembrane region" description="Helical" evidence="6">
    <location>
        <begin position="49"/>
        <end position="70"/>
    </location>
</feature>
<organism evidence="8 9">
    <name type="scientific">Caproiciproducens galactitolivorans</name>
    <dbReference type="NCBI Taxonomy" id="642589"/>
    <lineage>
        <taxon>Bacteria</taxon>
        <taxon>Bacillati</taxon>
        <taxon>Bacillota</taxon>
        <taxon>Clostridia</taxon>
        <taxon>Eubacteriales</taxon>
        <taxon>Acutalibacteraceae</taxon>
        <taxon>Caproiciproducens</taxon>
    </lineage>
</organism>
<dbReference type="EMBL" id="SRMQ01000001">
    <property type="protein sequence ID" value="TGJ77727.1"/>
    <property type="molecule type" value="Genomic_DNA"/>
</dbReference>
<dbReference type="PROSITE" id="PS51257">
    <property type="entry name" value="PROKAR_LIPOPROTEIN"/>
    <property type="match status" value="1"/>
</dbReference>
<comment type="subcellular location">
    <subcellularLocation>
        <location evidence="1">Cell membrane</location>
        <topology evidence="1">Multi-pass membrane protein</topology>
    </subcellularLocation>
</comment>
<dbReference type="PANTHER" id="PTHR30619:SF1">
    <property type="entry name" value="RECOMBINATION PROTEIN 2"/>
    <property type="match status" value="1"/>
</dbReference>
<feature type="transmembrane region" description="Helical" evidence="6">
    <location>
        <begin position="497"/>
        <end position="519"/>
    </location>
</feature>
<keyword evidence="3 6" id="KW-0812">Transmembrane</keyword>
<accession>A0A4Z0Y4C1</accession>
<feature type="transmembrane region" description="Helical" evidence="6">
    <location>
        <begin position="412"/>
        <end position="431"/>
    </location>
</feature>
<feature type="transmembrane region" description="Helical" evidence="6">
    <location>
        <begin position="472"/>
        <end position="490"/>
    </location>
</feature>
<feature type="transmembrane region" description="Helical" evidence="6">
    <location>
        <begin position="438"/>
        <end position="460"/>
    </location>
</feature>
<evidence type="ECO:0000313" key="9">
    <source>
        <dbReference type="Proteomes" id="UP000297714"/>
    </source>
</evidence>
<dbReference type="PANTHER" id="PTHR30619">
    <property type="entry name" value="DNA INTERNALIZATION/COMPETENCE PROTEIN COMEC/REC2"/>
    <property type="match status" value="1"/>
</dbReference>
<dbReference type="InterPro" id="IPR004477">
    <property type="entry name" value="ComEC_N"/>
</dbReference>
<feature type="transmembrane region" description="Helical" evidence="6">
    <location>
        <begin position="269"/>
        <end position="302"/>
    </location>
</feature>
<keyword evidence="5 6" id="KW-0472">Membrane</keyword>
<dbReference type="AlphaFoldDB" id="A0A4Z0Y4C1"/>
<gene>
    <name evidence="8" type="ORF">CAGA_01210</name>
</gene>
<feature type="transmembrane region" description="Helical" evidence="6">
    <location>
        <begin position="337"/>
        <end position="358"/>
    </location>
</feature>
<proteinExistence type="predicted"/>
<dbReference type="GO" id="GO:0005886">
    <property type="term" value="C:plasma membrane"/>
    <property type="evidence" value="ECO:0007669"/>
    <property type="project" value="UniProtKB-SubCell"/>
</dbReference>
<keyword evidence="9" id="KW-1185">Reference proteome</keyword>
<evidence type="ECO:0000256" key="6">
    <source>
        <dbReference type="SAM" id="Phobius"/>
    </source>
</evidence>
<evidence type="ECO:0000313" key="8">
    <source>
        <dbReference type="EMBL" id="TGJ77727.1"/>
    </source>
</evidence>
<evidence type="ECO:0000256" key="3">
    <source>
        <dbReference type="ARBA" id="ARBA00022692"/>
    </source>
</evidence>
<keyword evidence="2" id="KW-1003">Cell membrane</keyword>
<feature type="domain" description="ComEC/Rec2-related protein" evidence="7">
    <location>
        <begin position="218"/>
        <end position="491"/>
    </location>
</feature>
<evidence type="ECO:0000256" key="4">
    <source>
        <dbReference type="ARBA" id="ARBA00022989"/>
    </source>
</evidence>
<dbReference type="InterPro" id="IPR052159">
    <property type="entry name" value="Competence_DNA_uptake"/>
</dbReference>
<feature type="transmembrane region" description="Helical" evidence="6">
    <location>
        <begin position="12"/>
        <end position="43"/>
    </location>
</feature>
<name>A0A4Z0Y4C1_9FIRM</name>
<dbReference type="NCBIfam" id="TIGR00360">
    <property type="entry name" value="ComEC_N-term"/>
    <property type="match status" value="1"/>
</dbReference>
<protein>
    <submittedName>
        <fullName evidence="8">ComEC family competence protein</fullName>
    </submittedName>
</protein>
<evidence type="ECO:0000256" key="1">
    <source>
        <dbReference type="ARBA" id="ARBA00004651"/>
    </source>
</evidence>
<dbReference type="Pfam" id="PF03772">
    <property type="entry name" value="Competence"/>
    <property type="match status" value="1"/>
</dbReference>
<feature type="transmembrane region" description="Helical" evidence="6">
    <location>
        <begin position="241"/>
        <end position="263"/>
    </location>
</feature>
<evidence type="ECO:0000256" key="2">
    <source>
        <dbReference type="ARBA" id="ARBA00022475"/>
    </source>
</evidence>
<feature type="transmembrane region" description="Helical" evidence="6">
    <location>
        <begin position="378"/>
        <end position="400"/>
    </location>
</feature>
<sequence length="740" mass="79784">MKRPLVLVGFCYLLTLAAAVYFGANISILLACVAILGFIVAMFEPKLRATGIFPIAFLTISVAFGSFYGFHKTVMEPVQALAGKDVVVEGTVCELPAKAYGRFYYVTEVNSISGKKVEHPFKIRFSAHNALNVEPYSNVEGKVHLFLPNGGEGYSSRSYYASKGIPLFAFLYEYEGVKVSPPTRKPPYYYALRLRSALLKSVRSILPPDEAGLINGVLFGDTAGLPQQVTDDFRTIGISHILSVSGLHMTTMAQLILMLLLFLKVPKRVASVIACAGVVCFMAVTCFVPSVTRSGIMCLLYLGGMVVSRRPDSLNSLGIAVLLISLGNPYAAADVGLLLSFAATLGLVLYSGKTAAFLNVKLDRIPKISPLVRGVNGILATTVWAVLFTLPIIIFAFGRVSLAAPAANLLELVPSTLMMNFSAIAAVMNLLSPKSFLAMPFALAAGLLAKFMLSCAYWLAQLPFASVSASGGFILLWLAGTILLLASAMLMKQSRRLYRNVALLSAILLFTGVLSHQVFLRDVTRLAVLDVGSTESVVLTRNGRAAVFGCGGFSSGPIKSYLQSEGVTRLDCLQPLTLSDEESKNAAELIRAFFPRRVLIQSDGLIDGFLQKELPNAAEVSTFHLTARLHLWDNTEVDAQWSGKACTARISTGGVSVLICPGDNLSELPPQWLDADVVVTNSMLLQMELLNPVCCVLSMDQEDLSKAGKSLNGKNTVITGGAGNIVFEIQENRTVKLRRE</sequence>
<evidence type="ECO:0000256" key="5">
    <source>
        <dbReference type="ARBA" id="ARBA00023136"/>
    </source>
</evidence>
<dbReference type="RefSeq" id="WP_167875114.1">
    <property type="nucleotide sequence ID" value="NZ_SRMQ01000001.1"/>
</dbReference>
<dbReference type="Proteomes" id="UP000297714">
    <property type="component" value="Unassembled WGS sequence"/>
</dbReference>
<evidence type="ECO:0000259" key="7">
    <source>
        <dbReference type="Pfam" id="PF03772"/>
    </source>
</evidence>
<comment type="caution">
    <text evidence="8">The sequence shown here is derived from an EMBL/GenBank/DDBJ whole genome shotgun (WGS) entry which is preliminary data.</text>
</comment>